<sequence length="168" mass="18011">MSSYTSSSSDRPTLPPLHTLNLLPPSYAQRKGGSPYDSYERPCQRPYAPQHSWQRTRRVSTSTSSSTSRTPSPTPSNASSRTSSSSSTSSPISPSKLTLIPSSFEDADAVVVVPPPGARSGTSQSLLLTGPALEQLRHPRRQLAKGTRLHPYRFAGRRASNASSLSSA</sequence>
<feature type="region of interest" description="Disordered" evidence="1">
    <location>
        <begin position="1"/>
        <end position="99"/>
    </location>
</feature>
<evidence type="ECO:0000313" key="3">
    <source>
        <dbReference type="Proteomes" id="UP000620124"/>
    </source>
</evidence>
<dbReference type="AlphaFoldDB" id="A0A8H6YFH2"/>
<evidence type="ECO:0000313" key="2">
    <source>
        <dbReference type="EMBL" id="KAF7360210.1"/>
    </source>
</evidence>
<evidence type="ECO:0000256" key="1">
    <source>
        <dbReference type="SAM" id="MobiDB-lite"/>
    </source>
</evidence>
<keyword evidence="3" id="KW-1185">Reference proteome</keyword>
<comment type="caution">
    <text evidence="2">The sequence shown here is derived from an EMBL/GenBank/DDBJ whole genome shotgun (WGS) entry which is preliminary data.</text>
</comment>
<gene>
    <name evidence="2" type="ORF">MVEN_00749800</name>
</gene>
<dbReference type="Proteomes" id="UP000620124">
    <property type="component" value="Unassembled WGS sequence"/>
</dbReference>
<proteinExistence type="predicted"/>
<reference evidence="2" key="1">
    <citation type="submission" date="2020-05" db="EMBL/GenBank/DDBJ databases">
        <title>Mycena genomes resolve the evolution of fungal bioluminescence.</title>
        <authorList>
            <person name="Tsai I.J."/>
        </authorList>
    </citation>
    <scope>NUCLEOTIDE SEQUENCE</scope>
    <source>
        <strain evidence="2">CCC161011</strain>
    </source>
</reference>
<accession>A0A8H6YFH2</accession>
<dbReference type="OrthoDB" id="3267542at2759"/>
<feature type="compositionally biased region" description="Low complexity" evidence="1">
    <location>
        <begin position="60"/>
        <end position="99"/>
    </location>
</feature>
<organism evidence="2 3">
    <name type="scientific">Mycena venus</name>
    <dbReference type="NCBI Taxonomy" id="2733690"/>
    <lineage>
        <taxon>Eukaryota</taxon>
        <taxon>Fungi</taxon>
        <taxon>Dikarya</taxon>
        <taxon>Basidiomycota</taxon>
        <taxon>Agaricomycotina</taxon>
        <taxon>Agaricomycetes</taxon>
        <taxon>Agaricomycetidae</taxon>
        <taxon>Agaricales</taxon>
        <taxon>Marasmiineae</taxon>
        <taxon>Mycenaceae</taxon>
        <taxon>Mycena</taxon>
    </lineage>
</organism>
<feature type="compositionally biased region" description="Low complexity" evidence="1">
    <location>
        <begin position="16"/>
        <end position="25"/>
    </location>
</feature>
<feature type="region of interest" description="Disordered" evidence="1">
    <location>
        <begin position="115"/>
        <end position="134"/>
    </location>
</feature>
<dbReference type="EMBL" id="JACAZI010000005">
    <property type="protein sequence ID" value="KAF7360210.1"/>
    <property type="molecule type" value="Genomic_DNA"/>
</dbReference>
<protein>
    <submittedName>
        <fullName evidence="2">Uncharacterized protein</fullName>
    </submittedName>
</protein>
<name>A0A8H6YFH2_9AGAR</name>